<dbReference type="Pfam" id="PF00400">
    <property type="entry name" value="WD40"/>
    <property type="match status" value="1"/>
</dbReference>
<evidence type="ECO:0000313" key="2">
    <source>
        <dbReference type="EMBL" id="CAD8123926.1"/>
    </source>
</evidence>
<evidence type="ECO:0000313" key="3">
    <source>
        <dbReference type="Proteomes" id="UP000692954"/>
    </source>
</evidence>
<dbReference type="Proteomes" id="UP000692954">
    <property type="component" value="Unassembled WGS sequence"/>
</dbReference>
<reference evidence="2" key="1">
    <citation type="submission" date="2021-01" db="EMBL/GenBank/DDBJ databases">
        <authorList>
            <consortium name="Genoscope - CEA"/>
            <person name="William W."/>
        </authorList>
    </citation>
    <scope>NUCLEOTIDE SEQUENCE</scope>
</reference>
<dbReference type="InterPro" id="IPR001680">
    <property type="entry name" value="WD40_rpt"/>
</dbReference>
<evidence type="ECO:0000256" key="1">
    <source>
        <dbReference type="PROSITE-ProRule" id="PRU00221"/>
    </source>
</evidence>
<proteinExistence type="predicted"/>
<dbReference type="GO" id="GO:0097361">
    <property type="term" value="C:cytosolic [4Fe-4S] assembly targeting complex"/>
    <property type="evidence" value="ECO:0007669"/>
    <property type="project" value="TreeGrafter"/>
</dbReference>
<dbReference type="SMART" id="SM00320">
    <property type="entry name" value="WD40"/>
    <property type="match status" value="1"/>
</dbReference>
<feature type="repeat" description="WD" evidence="1">
    <location>
        <begin position="37"/>
        <end position="71"/>
    </location>
</feature>
<sequence>MIVGQNNDVLITGGDEYNISSWKYKENQMNWIFTQSLKQNTSKINSLCFNQNDSLLATCSNDFTFCIWQLDQNLKWNLAHIQVQKQRVNTICFMKTSQIGIILSQYKYQCKHLAQVLQRDWISHSII</sequence>
<dbReference type="EMBL" id="CAJJDN010000148">
    <property type="protein sequence ID" value="CAD8123926.1"/>
    <property type="molecule type" value="Genomic_DNA"/>
</dbReference>
<dbReference type="PROSITE" id="PS50082">
    <property type="entry name" value="WD_REPEATS_2"/>
    <property type="match status" value="1"/>
</dbReference>
<gene>
    <name evidence="2" type="ORF">PSON_ATCC_30995.1.T1480023</name>
</gene>
<organism evidence="2 3">
    <name type="scientific">Paramecium sonneborni</name>
    <dbReference type="NCBI Taxonomy" id="65129"/>
    <lineage>
        <taxon>Eukaryota</taxon>
        <taxon>Sar</taxon>
        <taxon>Alveolata</taxon>
        <taxon>Ciliophora</taxon>
        <taxon>Intramacronucleata</taxon>
        <taxon>Oligohymenophorea</taxon>
        <taxon>Peniculida</taxon>
        <taxon>Parameciidae</taxon>
        <taxon>Paramecium</taxon>
    </lineage>
</organism>
<dbReference type="PANTHER" id="PTHR19920:SF0">
    <property type="entry name" value="CYTOSOLIC IRON-SULFUR PROTEIN ASSEMBLY PROTEIN CIAO1-RELATED"/>
    <property type="match status" value="1"/>
</dbReference>
<dbReference type="OrthoDB" id="364224at2759"/>
<dbReference type="AlphaFoldDB" id="A0A8S1R6Y3"/>
<dbReference type="GO" id="GO:0016226">
    <property type="term" value="P:iron-sulfur cluster assembly"/>
    <property type="evidence" value="ECO:0007669"/>
    <property type="project" value="TreeGrafter"/>
</dbReference>
<comment type="caution">
    <text evidence="2">The sequence shown here is derived from an EMBL/GenBank/DDBJ whole genome shotgun (WGS) entry which is preliminary data.</text>
</comment>
<keyword evidence="3" id="KW-1185">Reference proteome</keyword>
<dbReference type="PANTHER" id="PTHR19920">
    <property type="entry name" value="WD40 PROTEIN CIAO1"/>
    <property type="match status" value="1"/>
</dbReference>
<accession>A0A8S1R6Y3</accession>
<name>A0A8S1R6Y3_9CILI</name>
<keyword evidence="1" id="KW-0853">WD repeat</keyword>
<protein>
    <submittedName>
        <fullName evidence="2">Uncharacterized protein</fullName>
    </submittedName>
</protein>